<reference evidence="1" key="1">
    <citation type="submission" date="2021-02" db="EMBL/GenBank/DDBJ databases">
        <authorList>
            <person name="Nowell W R."/>
        </authorList>
    </citation>
    <scope>NUCLEOTIDE SEQUENCE</scope>
</reference>
<evidence type="ECO:0000313" key="1">
    <source>
        <dbReference type="EMBL" id="CAF4235058.1"/>
    </source>
</evidence>
<proteinExistence type="predicted"/>
<protein>
    <submittedName>
        <fullName evidence="1">Uncharacterized protein</fullName>
    </submittedName>
</protein>
<dbReference type="AlphaFoldDB" id="A0A8S2SKM5"/>
<comment type="caution">
    <text evidence="1">The sequence shown here is derived from an EMBL/GenBank/DDBJ whole genome shotgun (WGS) entry which is preliminary data.</text>
</comment>
<dbReference type="Proteomes" id="UP000676336">
    <property type="component" value="Unassembled WGS sequence"/>
</dbReference>
<feature type="non-terminal residue" evidence="1">
    <location>
        <position position="1"/>
    </location>
</feature>
<name>A0A8S2SKM5_9BILA</name>
<sequence length="32" mass="3658">QTAYLFLIIGFVSIGTKLDRQLNENQFTALEN</sequence>
<accession>A0A8S2SKM5</accession>
<dbReference type="EMBL" id="CAJOBI010024234">
    <property type="protein sequence ID" value="CAF4235058.1"/>
    <property type="molecule type" value="Genomic_DNA"/>
</dbReference>
<gene>
    <name evidence="1" type="ORF">SMN809_LOCUS23314</name>
</gene>
<evidence type="ECO:0000313" key="2">
    <source>
        <dbReference type="Proteomes" id="UP000676336"/>
    </source>
</evidence>
<organism evidence="1 2">
    <name type="scientific">Rotaria magnacalcarata</name>
    <dbReference type="NCBI Taxonomy" id="392030"/>
    <lineage>
        <taxon>Eukaryota</taxon>
        <taxon>Metazoa</taxon>
        <taxon>Spiralia</taxon>
        <taxon>Gnathifera</taxon>
        <taxon>Rotifera</taxon>
        <taxon>Eurotatoria</taxon>
        <taxon>Bdelloidea</taxon>
        <taxon>Philodinida</taxon>
        <taxon>Philodinidae</taxon>
        <taxon>Rotaria</taxon>
    </lineage>
</organism>